<evidence type="ECO:0000256" key="6">
    <source>
        <dbReference type="ARBA" id="ARBA00023136"/>
    </source>
</evidence>
<dbReference type="InterPro" id="IPR003593">
    <property type="entry name" value="AAA+_ATPase"/>
</dbReference>
<dbReference type="PROSITE" id="PS00211">
    <property type="entry name" value="ABC_TRANSPORTER_1"/>
    <property type="match status" value="1"/>
</dbReference>
<proteinExistence type="predicted"/>
<keyword evidence="9" id="KW-1185">Reference proteome</keyword>
<keyword evidence="5" id="KW-1278">Translocase</keyword>
<dbReference type="InterPro" id="IPR005895">
    <property type="entry name" value="ABC_transptr_haem_export_CcmA"/>
</dbReference>
<organism evidence="8 9">
    <name type="scientific">Pseudomaricurvus hydrocarbonicus</name>
    <dbReference type="NCBI Taxonomy" id="1470433"/>
    <lineage>
        <taxon>Bacteria</taxon>
        <taxon>Pseudomonadati</taxon>
        <taxon>Pseudomonadota</taxon>
        <taxon>Gammaproteobacteria</taxon>
        <taxon>Cellvibrionales</taxon>
        <taxon>Cellvibrionaceae</taxon>
        <taxon>Pseudomaricurvus</taxon>
    </lineage>
</organism>
<gene>
    <name evidence="8" type="primary">ccmA</name>
    <name evidence="8" type="ORF">G8770_08120</name>
</gene>
<dbReference type="PANTHER" id="PTHR43499:SF1">
    <property type="entry name" value="ABC TRANSPORTER I FAMILY MEMBER 1"/>
    <property type="match status" value="1"/>
</dbReference>
<sequence length="219" mass="24482">MTQPLIELQALRCERDERVLFENLDLKVMPGDVVQIEGPNGCGKTTLLRLLTTTSTDYEGQILWCGAPLKDQRLDYLNKLLYVGHLPGVKKALTPRENLDWFCGVNQGHQRCTIESALEEVGLFGFEDVPCHHLSAGQLRRVALARLFLTPARVWVLDEPFTAIDKQGVRNLENLMAEHAAGGGCVLLTTHQDMSMSAVRKINLEEFKPQSEWSAGDIV</sequence>
<dbReference type="NCBIfam" id="NF010061">
    <property type="entry name" value="PRK13538.1"/>
    <property type="match status" value="1"/>
</dbReference>
<dbReference type="NCBIfam" id="TIGR01189">
    <property type="entry name" value="ccmA"/>
    <property type="match status" value="1"/>
</dbReference>
<dbReference type="GO" id="GO:0022857">
    <property type="term" value="F:transmembrane transporter activity"/>
    <property type="evidence" value="ECO:0007669"/>
    <property type="project" value="InterPro"/>
</dbReference>
<evidence type="ECO:0000256" key="2">
    <source>
        <dbReference type="ARBA" id="ARBA00022741"/>
    </source>
</evidence>
<dbReference type="Gene3D" id="3.40.50.300">
    <property type="entry name" value="P-loop containing nucleotide triphosphate hydrolases"/>
    <property type="match status" value="1"/>
</dbReference>
<dbReference type="InterPro" id="IPR027417">
    <property type="entry name" value="P-loop_NTPase"/>
</dbReference>
<dbReference type="AlphaFoldDB" id="A0A9E5JVU2"/>
<dbReference type="Pfam" id="PF00005">
    <property type="entry name" value="ABC_tran"/>
    <property type="match status" value="1"/>
</dbReference>
<evidence type="ECO:0000256" key="5">
    <source>
        <dbReference type="ARBA" id="ARBA00022967"/>
    </source>
</evidence>
<dbReference type="RefSeq" id="WP_167184502.1">
    <property type="nucleotide sequence ID" value="NZ_JAAONZ010000004.1"/>
</dbReference>
<dbReference type="GO" id="GO:0016887">
    <property type="term" value="F:ATP hydrolysis activity"/>
    <property type="evidence" value="ECO:0007669"/>
    <property type="project" value="InterPro"/>
</dbReference>
<dbReference type="PROSITE" id="PS50893">
    <property type="entry name" value="ABC_TRANSPORTER_2"/>
    <property type="match status" value="1"/>
</dbReference>
<comment type="caution">
    <text evidence="8">The sequence shown here is derived from an EMBL/GenBank/DDBJ whole genome shotgun (WGS) entry which is preliminary data.</text>
</comment>
<keyword evidence="3" id="KW-0201">Cytochrome c-type biogenesis</keyword>
<keyword evidence="1" id="KW-0813">Transport</keyword>
<evidence type="ECO:0000256" key="3">
    <source>
        <dbReference type="ARBA" id="ARBA00022748"/>
    </source>
</evidence>
<keyword evidence="6" id="KW-0472">Membrane</keyword>
<dbReference type="SUPFAM" id="SSF52540">
    <property type="entry name" value="P-loop containing nucleoside triphosphate hydrolases"/>
    <property type="match status" value="1"/>
</dbReference>
<dbReference type="GO" id="GO:0017004">
    <property type="term" value="P:cytochrome complex assembly"/>
    <property type="evidence" value="ECO:0007669"/>
    <property type="project" value="UniProtKB-KW"/>
</dbReference>
<name>A0A9E5JVU2_9GAMM</name>
<keyword evidence="4" id="KW-0067">ATP-binding</keyword>
<evidence type="ECO:0000313" key="8">
    <source>
        <dbReference type="EMBL" id="NHO65501.1"/>
    </source>
</evidence>
<dbReference type="Proteomes" id="UP000787472">
    <property type="component" value="Unassembled WGS sequence"/>
</dbReference>
<dbReference type="SMART" id="SM00382">
    <property type="entry name" value="AAA"/>
    <property type="match status" value="1"/>
</dbReference>
<reference evidence="8" key="1">
    <citation type="submission" date="2020-03" db="EMBL/GenBank/DDBJ databases">
        <authorList>
            <person name="Guo F."/>
        </authorList>
    </citation>
    <scope>NUCLEOTIDE SEQUENCE</scope>
    <source>
        <strain evidence="8">JCM 30134</strain>
    </source>
</reference>
<protein>
    <submittedName>
        <fullName evidence="8">Cytochrome c biogenesis heme-transporting ATPase CcmA</fullName>
    </submittedName>
</protein>
<keyword evidence="2" id="KW-0547">Nucleotide-binding</keyword>
<dbReference type="EMBL" id="JAAONZ010000004">
    <property type="protein sequence ID" value="NHO65501.1"/>
    <property type="molecule type" value="Genomic_DNA"/>
</dbReference>
<evidence type="ECO:0000256" key="4">
    <source>
        <dbReference type="ARBA" id="ARBA00022840"/>
    </source>
</evidence>
<dbReference type="PANTHER" id="PTHR43499">
    <property type="entry name" value="ABC TRANSPORTER I FAMILY MEMBER 1"/>
    <property type="match status" value="1"/>
</dbReference>
<feature type="domain" description="ABC transporter" evidence="7">
    <location>
        <begin position="6"/>
        <end position="218"/>
    </location>
</feature>
<evidence type="ECO:0000259" key="7">
    <source>
        <dbReference type="PROSITE" id="PS50893"/>
    </source>
</evidence>
<dbReference type="InterPro" id="IPR017871">
    <property type="entry name" value="ABC_transporter-like_CS"/>
</dbReference>
<dbReference type="InterPro" id="IPR003439">
    <property type="entry name" value="ABC_transporter-like_ATP-bd"/>
</dbReference>
<evidence type="ECO:0000313" key="9">
    <source>
        <dbReference type="Proteomes" id="UP000787472"/>
    </source>
</evidence>
<dbReference type="GO" id="GO:0005524">
    <property type="term" value="F:ATP binding"/>
    <property type="evidence" value="ECO:0007669"/>
    <property type="project" value="UniProtKB-KW"/>
</dbReference>
<evidence type="ECO:0000256" key="1">
    <source>
        <dbReference type="ARBA" id="ARBA00022448"/>
    </source>
</evidence>
<accession>A0A9E5JVU2</accession>